<proteinExistence type="predicted"/>
<feature type="coiled-coil region" evidence="1">
    <location>
        <begin position="467"/>
        <end position="544"/>
    </location>
</feature>
<dbReference type="InterPro" id="IPR027417">
    <property type="entry name" value="P-loop_NTPase"/>
</dbReference>
<feature type="coiled-coil region" evidence="1">
    <location>
        <begin position="668"/>
        <end position="841"/>
    </location>
</feature>
<evidence type="ECO:0000256" key="1">
    <source>
        <dbReference type="SAM" id="Coils"/>
    </source>
</evidence>
<reference evidence="2 3" key="1">
    <citation type="submission" date="2014-07" db="EMBL/GenBank/DDBJ databases">
        <authorList>
            <person name="McCorrison J."/>
            <person name="Sanka R."/>
            <person name="Torralba M."/>
            <person name="Gillis M."/>
            <person name="Haft D.H."/>
            <person name="Methe B."/>
            <person name="Sutton G."/>
            <person name="Nelson K.E."/>
        </authorList>
    </citation>
    <scope>NUCLEOTIDE SEQUENCE [LARGE SCALE GENOMIC DNA]</scope>
    <source>
        <strain evidence="2 3">DNF00853</strain>
    </source>
</reference>
<organism evidence="2 3">
    <name type="scientific">Hoylesella buccalis DNF00853</name>
    <dbReference type="NCBI Taxonomy" id="1401074"/>
    <lineage>
        <taxon>Bacteria</taxon>
        <taxon>Pseudomonadati</taxon>
        <taxon>Bacteroidota</taxon>
        <taxon>Bacteroidia</taxon>
        <taxon>Bacteroidales</taxon>
        <taxon>Prevotellaceae</taxon>
        <taxon>Hoylesella</taxon>
    </lineage>
</organism>
<accession>A0A095ZJ14</accession>
<dbReference type="Pfam" id="PF12128">
    <property type="entry name" value="DUF3584"/>
    <property type="match status" value="1"/>
</dbReference>
<name>A0A095ZJ14_9BACT</name>
<evidence type="ECO:0008006" key="4">
    <source>
        <dbReference type="Google" id="ProtNLM"/>
    </source>
</evidence>
<dbReference type="AlphaFoldDB" id="A0A095ZJ14"/>
<dbReference type="SUPFAM" id="SSF52540">
    <property type="entry name" value="P-loop containing nucleoside triphosphate hydrolases"/>
    <property type="match status" value="1"/>
</dbReference>
<gene>
    <name evidence="2" type="ORF">HMPREF2137_08850</name>
</gene>
<dbReference type="Proteomes" id="UP000029556">
    <property type="component" value="Unassembled WGS sequence"/>
</dbReference>
<evidence type="ECO:0000313" key="2">
    <source>
        <dbReference type="EMBL" id="KGF34311.1"/>
    </source>
</evidence>
<comment type="caution">
    <text evidence="2">The sequence shown here is derived from an EMBL/GenBank/DDBJ whole genome shotgun (WGS) entry which is preliminary data.</text>
</comment>
<protein>
    <recommendedName>
        <fullName evidence="4">ATP-binding protein</fullName>
    </recommendedName>
</protein>
<sequence>MRYLNKIVFINSAHIPYAEVKVDGNVHFVGTQGVGKSTVLRALLFFYNADKLKLGIPREKQSFDAFYFPYPNSYIVYEVIRDANAYFILAFKHRGRVAFRFIDCAYRREILMSEQGEVYTEWMHIQQKVDKGVHTSRIIDRYEEYRDIIFGNRHEVQPEFRKYAIAESNKYQNIPRTIQNVFLNTKLDAEFIKNTMISSMTDDEISIDLAYYRSQVSAFEQEYNDVHLWYKTDKYGVVTVRRDADKVEKAYRNLLLITAKIKELISELVYAYQRDEQRLPLLHQELGKLKEEFERINRLISEESGKYNKQKDGKNRELGAVDARLKEIADKRKFYQQSDILSVVSRIEKEDFVKNEIENKKRYKEELTLQHKSITDKYAALTEKLQLELRTIEATCNEKKNLLQEVYNREVARITQQKEERNKEIYAHFDVESQTVDEKIQAANTDLTAAKSKRLIYQNTHLYANELELCKNKIDQLHEQHRKTEIEKEQNRSKINELRHEAEAERQKIEQELQAQPKDLEQKNENLAQQIAKLDELLAQYKGSFYEWLSTHKQGWQQTIGKVVDEQHVLYNNLLHPQLSSQHNASLFGVDVDLSHIERELRTPDDLKAEKQDAEQEIEENKKRIYECTTANQENIQQIENRYAKQIRDLRMAHQTLEANLLQMGQQIKVEQVKMQNWDKRNEEEKQKRLEKIDLQISKLQEQLSTFQQEKEKLRNKRNRELKACEQESASANNAKRKETDCKIEILLQETQEKTTAINNQINQLKIQESNELAGQGVNTTALQQINDKLVALQKELDFINNNRKRYFDYLSFKEEWLPEEDKKKEQKRKLENELALLDEKFRLRSSRLGQQKLQFETKIRDKEAEQTQLEKGLTAVDNFKLSMESTTSIEWTTVKPKTSTDPTDQVLQLLKDSLYDKLGKADALKQNVDRFKSYFSTKNTFAFKTQLNTDDDYMTFAQNLCDFIDHDKIEEYSRRLSNRYGDILQRISKEVGSINSYASEIGKIINDINADFHERNFAGVIKEIALRSQPSSDRLMILLNDMKTFNDEHTYDIGELNLFSSEQQRDDTNRGVTKRLFDFMVCLNENPNRSRLVLSDTFKLQFRIKENDNDTGWIEKISNVGSDGTDILVKAMVNIMLINVFKEKVSRKFGDFTLHCMMDEIGKLHPNNVRGILKFANVRNIYLVNSSPISYAVSDYKYTYLLTKDNKSNTLVKALITMKV</sequence>
<dbReference type="InterPro" id="IPR021979">
    <property type="entry name" value="DUF3584"/>
</dbReference>
<evidence type="ECO:0000313" key="3">
    <source>
        <dbReference type="Proteomes" id="UP000029556"/>
    </source>
</evidence>
<dbReference type="RefSeq" id="WP_036873604.1">
    <property type="nucleotide sequence ID" value="NZ_JRNN01000072.1"/>
</dbReference>
<keyword evidence="1" id="KW-0175">Coiled coil</keyword>
<dbReference type="OrthoDB" id="9810371at2"/>
<dbReference type="EMBL" id="JRNN01000072">
    <property type="protein sequence ID" value="KGF34311.1"/>
    <property type="molecule type" value="Genomic_DNA"/>
</dbReference>